<dbReference type="AlphaFoldDB" id="A0A075LR69"/>
<dbReference type="KEGG" id="ppac:PAP_04070"/>
<reference evidence="2" key="1">
    <citation type="submission" date="2013-06" db="EMBL/GenBank/DDBJ databases">
        <title>Complete Genome Sequence of Hyperthermophilic Palaeococcus pacificus DY20341T, Isolated from a Deep-Sea Hydrothermal Sediments.</title>
        <authorList>
            <person name="Zeng X."/>
            <person name="Shao Z."/>
        </authorList>
    </citation>
    <scope>NUCLEOTIDE SEQUENCE [LARGE SCALE GENOMIC DNA]</scope>
    <source>
        <strain evidence="2">DY20341</strain>
    </source>
</reference>
<proteinExistence type="predicted"/>
<protein>
    <submittedName>
        <fullName evidence="1">Uncharacterized protein</fullName>
    </submittedName>
</protein>
<dbReference type="Proteomes" id="UP000027981">
    <property type="component" value="Chromosome"/>
</dbReference>
<keyword evidence="2" id="KW-1185">Reference proteome</keyword>
<evidence type="ECO:0000313" key="1">
    <source>
        <dbReference type="EMBL" id="AIF69230.1"/>
    </source>
</evidence>
<evidence type="ECO:0000313" key="2">
    <source>
        <dbReference type="Proteomes" id="UP000027981"/>
    </source>
</evidence>
<gene>
    <name evidence="1" type="ORF">PAP_04070</name>
</gene>
<dbReference type="GeneID" id="24841941"/>
<dbReference type="eggNOG" id="arCOG08611">
    <property type="taxonomic scope" value="Archaea"/>
</dbReference>
<accession>A0A075LR69</accession>
<sequence length="151" mass="17508">MKCPICGKETKDLTQHLKEHVTFERVLSADELRELEKIDRFMIYNVNGMSIMVKALLNHHFTFFCSEEECKKEIHLSGVIKVVSFREYIVTKALAFGALSEFEAFLEESKEDKPLIFEGYLNGKRVKLPAESMKDFSTRFLSVNGSYYVIH</sequence>
<dbReference type="HOGENOM" id="CLU_1727304_0_0_2"/>
<dbReference type="EMBL" id="CP006019">
    <property type="protein sequence ID" value="AIF69230.1"/>
    <property type="molecule type" value="Genomic_DNA"/>
</dbReference>
<organism evidence="1 2">
    <name type="scientific">Palaeococcus pacificus DY20341</name>
    <dbReference type="NCBI Taxonomy" id="1343739"/>
    <lineage>
        <taxon>Archaea</taxon>
        <taxon>Methanobacteriati</taxon>
        <taxon>Methanobacteriota</taxon>
        <taxon>Thermococci</taxon>
        <taxon>Thermococcales</taxon>
        <taxon>Thermococcaceae</taxon>
        <taxon>Palaeococcus</taxon>
    </lineage>
</organism>
<name>A0A075LR69_9EURY</name>
<reference evidence="1 2" key="2">
    <citation type="journal article" date="2015" name="Genome Announc.">
        <title>Complete Genome Sequence of Hyperthermophilic Piezophilic Archaeon Palaeococcus pacificus DY20341T, Isolated from Deep-Sea Hydrothermal Sediments.</title>
        <authorList>
            <person name="Zeng X."/>
            <person name="Jebbar M."/>
            <person name="Shao Z."/>
        </authorList>
    </citation>
    <scope>NUCLEOTIDE SEQUENCE [LARGE SCALE GENOMIC DNA]</scope>
    <source>
        <strain evidence="1 2">DY20341</strain>
    </source>
</reference>
<dbReference type="RefSeq" id="WP_052649064.1">
    <property type="nucleotide sequence ID" value="NZ_CP006019.1"/>
</dbReference>